<dbReference type="InterPro" id="IPR035684">
    <property type="entry name" value="ArgRS_core"/>
</dbReference>
<evidence type="ECO:0000256" key="3">
    <source>
        <dbReference type="ARBA" id="ARBA00022598"/>
    </source>
</evidence>
<dbReference type="SUPFAM" id="SSF55190">
    <property type="entry name" value="Arginyl-tRNA synthetase (ArgRS), N-terminal 'additional' domain"/>
    <property type="match status" value="1"/>
</dbReference>
<dbReference type="PRINTS" id="PR01038">
    <property type="entry name" value="TRNASYNTHARG"/>
</dbReference>
<dbReference type="CDD" id="cd00671">
    <property type="entry name" value="ArgRS_core"/>
    <property type="match status" value="1"/>
</dbReference>
<keyword evidence="5 9" id="KW-0067">ATP-binding</keyword>
<keyword evidence="3 9" id="KW-0436">Ligase</keyword>
<dbReference type="GO" id="GO:0016874">
    <property type="term" value="F:ligase activity"/>
    <property type="evidence" value="ECO:0007669"/>
    <property type="project" value="UniProtKB-KW"/>
</dbReference>
<evidence type="ECO:0000256" key="1">
    <source>
        <dbReference type="ARBA" id="ARBA00005594"/>
    </source>
</evidence>
<feature type="short sequence motif" description="'HIGH' region" evidence="9">
    <location>
        <begin position="126"/>
        <end position="136"/>
    </location>
</feature>
<comment type="catalytic activity">
    <reaction evidence="8 9">
        <text>tRNA(Arg) + L-arginine + ATP = L-arginyl-tRNA(Arg) + AMP + diphosphate</text>
        <dbReference type="Rhea" id="RHEA:20301"/>
        <dbReference type="Rhea" id="RHEA-COMP:9658"/>
        <dbReference type="Rhea" id="RHEA-COMP:9673"/>
        <dbReference type="ChEBI" id="CHEBI:30616"/>
        <dbReference type="ChEBI" id="CHEBI:32682"/>
        <dbReference type="ChEBI" id="CHEBI:33019"/>
        <dbReference type="ChEBI" id="CHEBI:78442"/>
        <dbReference type="ChEBI" id="CHEBI:78513"/>
        <dbReference type="ChEBI" id="CHEBI:456215"/>
        <dbReference type="EC" id="6.1.1.19"/>
    </reaction>
</comment>
<evidence type="ECO:0000259" key="12">
    <source>
        <dbReference type="SMART" id="SM01016"/>
    </source>
</evidence>
<sequence>MNIFKDLWTDLKNIGYELCQDDDIWDQANLEIPKDPLNGDISTNLAMIIAAKDGSNPREVSLKFKERLAEIPYIAHIEVAGPGFINFTIKAEKWHECIRSILNDDKDFWEVDVGRGEKVNVEYVSANPTGPMHIGHARGAVYGDALANVLSLCGYNVTKEYYINDAGTQIDTLLDSVFLRYKEALSGEVVVIPEGLYPGDYLKDVGQKIAAEFGQALIDMNTREMRQKIKNIVVNEMLALIKADLRDLGVHHDVFFSEQSLHDSNKINDAVKILEEKGLIYKGVLPPPKGKIDENWEEKEQLLFKSSEYGDDQDRPVQKNDGTWSYLAADFAYAKDKIDRGFDTLVYILGADHSGYVKRIQAVINALGEGKIRSDVRISQLVNFVKDGEPIKMSKRSGNFMTVSDVTNEVSKDIIRFIMLTRRNDMTLDFDFSKVKEQSKDNPVFYVQYAHVRTKSIIAKAIETIPEAYKKFAASEFDLSLLSTEEEIQLIKLLASWPKVLALSAKSCEPQRIAYYLIDVASRFHSIWNLGKENNDYRFNIEDDVDLTAARLALAESIRKVIAGGFSVIGVKPLDKM</sequence>
<dbReference type="Gene3D" id="3.30.1360.70">
    <property type="entry name" value="Arginyl tRNA synthetase N-terminal domain"/>
    <property type="match status" value="1"/>
</dbReference>
<evidence type="ECO:0000256" key="6">
    <source>
        <dbReference type="ARBA" id="ARBA00022917"/>
    </source>
</evidence>
<dbReference type="EC" id="6.1.1.19" evidence="9"/>
<dbReference type="SMART" id="SM00836">
    <property type="entry name" value="DALR_1"/>
    <property type="match status" value="1"/>
</dbReference>
<dbReference type="SMART" id="SM01016">
    <property type="entry name" value="Arg_tRNA_synt_N"/>
    <property type="match status" value="1"/>
</dbReference>
<dbReference type="Proteomes" id="UP001291687">
    <property type="component" value="Unassembled WGS sequence"/>
</dbReference>
<evidence type="ECO:0000259" key="11">
    <source>
        <dbReference type="SMART" id="SM00836"/>
    </source>
</evidence>
<evidence type="ECO:0000256" key="8">
    <source>
        <dbReference type="ARBA" id="ARBA00049339"/>
    </source>
</evidence>
<feature type="domain" description="Arginyl tRNA synthetase N-terminal" evidence="12">
    <location>
        <begin position="5"/>
        <end position="89"/>
    </location>
</feature>
<protein>
    <recommendedName>
        <fullName evidence="9">Arginine--tRNA ligase</fullName>
        <ecNumber evidence="9">6.1.1.19</ecNumber>
    </recommendedName>
    <alternativeName>
        <fullName evidence="9">Arginyl-tRNA synthetase</fullName>
        <shortName evidence="9">ArgRS</shortName>
    </alternativeName>
</protein>
<accession>A0ABU5NBM6</accession>
<dbReference type="PANTHER" id="PTHR11956">
    <property type="entry name" value="ARGINYL-TRNA SYNTHETASE"/>
    <property type="match status" value="1"/>
</dbReference>
<dbReference type="HAMAP" id="MF_00123">
    <property type="entry name" value="Arg_tRNA_synth"/>
    <property type="match status" value="1"/>
</dbReference>
<dbReference type="PANTHER" id="PTHR11956:SF5">
    <property type="entry name" value="ARGININE--TRNA LIGASE, CYTOPLASMIC"/>
    <property type="match status" value="1"/>
</dbReference>
<proteinExistence type="inferred from homology"/>
<evidence type="ECO:0000256" key="2">
    <source>
        <dbReference type="ARBA" id="ARBA00022490"/>
    </source>
</evidence>
<name>A0ABU5NBM6_9RICK</name>
<feature type="domain" description="DALR anticodon binding" evidence="11">
    <location>
        <begin position="447"/>
        <end position="577"/>
    </location>
</feature>
<dbReference type="EMBL" id="JARJFB010000029">
    <property type="protein sequence ID" value="MEA0970588.1"/>
    <property type="molecule type" value="Genomic_DNA"/>
</dbReference>
<dbReference type="InterPro" id="IPR005148">
    <property type="entry name" value="Arg-tRNA-synth_N"/>
</dbReference>
<dbReference type="InterPro" id="IPR014729">
    <property type="entry name" value="Rossmann-like_a/b/a_fold"/>
</dbReference>
<dbReference type="PROSITE" id="PS00178">
    <property type="entry name" value="AA_TRNA_LIGASE_I"/>
    <property type="match status" value="1"/>
</dbReference>
<comment type="caution">
    <text evidence="13">The sequence shown here is derived from an EMBL/GenBank/DDBJ whole genome shotgun (WGS) entry which is preliminary data.</text>
</comment>
<keyword evidence="7 9" id="KW-0030">Aminoacyl-tRNA synthetase</keyword>
<dbReference type="SUPFAM" id="SSF47323">
    <property type="entry name" value="Anticodon-binding domain of a subclass of class I aminoacyl-tRNA synthetases"/>
    <property type="match status" value="1"/>
</dbReference>
<dbReference type="Pfam" id="PF00750">
    <property type="entry name" value="tRNA-synt_1d"/>
    <property type="match status" value="1"/>
</dbReference>
<dbReference type="RefSeq" id="WP_322776492.1">
    <property type="nucleotide sequence ID" value="NZ_JARJFB010000029.1"/>
</dbReference>
<evidence type="ECO:0000256" key="7">
    <source>
        <dbReference type="ARBA" id="ARBA00023146"/>
    </source>
</evidence>
<dbReference type="InterPro" id="IPR009080">
    <property type="entry name" value="tRNAsynth_Ia_anticodon-bd"/>
</dbReference>
<dbReference type="InterPro" id="IPR001412">
    <property type="entry name" value="aa-tRNA-synth_I_CS"/>
</dbReference>
<keyword evidence="4 9" id="KW-0547">Nucleotide-binding</keyword>
<dbReference type="Pfam" id="PF03485">
    <property type="entry name" value="Arg_tRNA_synt_N"/>
    <property type="match status" value="1"/>
</dbReference>
<evidence type="ECO:0000313" key="14">
    <source>
        <dbReference type="Proteomes" id="UP001291687"/>
    </source>
</evidence>
<evidence type="ECO:0000313" key="13">
    <source>
        <dbReference type="EMBL" id="MEA0970588.1"/>
    </source>
</evidence>
<evidence type="ECO:0000256" key="10">
    <source>
        <dbReference type="RuleBase" id="RU363038"/>
    </source>
</evidence>
<dbReference type="SUPFAM" id="SSF52374">
    <property type="entry name" value="Nucleotidylyl transferase"/>
    <property type="match status" value="1"/>
</dbReference>
<comment type="similarity">
    <text evidence="1 9 10">Belongs to the class-I aminoacyl-tRNA synthetase family.</text>
</comment>
<comment type="subunit">
    <text evidence="9">Monomer.</text>
</comment>
<keyword evidence="6 9" id="KW-0648">Protein biosynthesis</keyword>
<dbReference type="NCBIfam" id="TIGR00456">
    <property type="entry name" value="argS"/>
    <property type="match status" value="1"/>
</dbReference>
<dbReference type="Pfam" id="PF05746">
    <property type="entry name" value="DALR_1"/>
    <property type="match status" value="1"/>
</dbReference>
<dbReference type="InterPro" id="IPR008909">
    <property type="entry name" value="DALR_anticod-bd"/>
</dbReference>
<dbReference type="Gene3D" id="1.10.730.10">
    <property type="entry name" value="Isoleucyl-tRNA Synthetase, Domain 1"/>
    <property type="match status" value="1"/>
</dbReference>
<evidence type="ECO:0000256" key="5">
    <source>
        <dbReference type="ARBA" id="ARBA00022840"/>
    </source>
</evidence>
<organism evidence="13 14">
    <name type="scientific">Candidatus Megaera venefica</name>
    <dbReference type="NCBI Taxonomy" id="2055910"/>
    <lineage>
        <taxon>Bacteria</taxon>
        <taxon>Pseudomonadati</taxon>
        <taxon>Pseudomonadota</taxon>
        <taxon>Alphaproteobacteria</taxon>
        <taxon>Rickettsiales</taxon>
        <taxon>Rickettsiaceae</taxon>
        <taxon>Candidatus Megaera</taxon>
    </lineage>
</organism>
<evidence type="ECO:0000256" key="9">
    <source>
        <dbReference type="HAMAP-Rule" id="MF_00123"/>
    </source>
</evidence>
<keyword evidence="2 9" id="KW-0963">Cytoplasm</keyword>
<dbReference type="InterPro" id="IPR001278">
    <property type="entry name" value="Arg-tRNA-ligase"/>
</dbReference>
<comment type="subcellular location">
    <subcellularLocation>
        <location evidence="9">Cytoplasm</location>
    </subcellularLocation>
</comment>
<gene>
    <name evidence="9" type="primary">argS</name>
    <name evidence="13" type="ORF">Megvenef_00555</name>
</gene>
<dbReference type="InterPro" id="IPR036695">
    <property type="entry name" value="Arg-tRNA-synth_N_sf"/>
</dbReference>
<evidence type="ECO:0000256" key="4">
    <source>
        <dbReference type="ARBA" id="ARBA00022741"/>
    </source>
</evidence>
<dbReference type="Gene3D" id="3.40.50.620">
    <property type="entry name" value="HUPs"/>
    <property type="match status" value="1"/>
</dbReference>
<keyword evidence="14" id="KW-1185">Reference proteome</keyword>
<reference evidence="13 14" key="1">
    <citation type="submission" date="2023-03" db="EMBL/GenBank/DDBJ databases">
        <title>Host association and intracellularity evolved multiple times independently in the Rickettsiales.</title>
        <authorList>
            <person name="Castelli M."/>
            <person name="Nardi T."/>
            <person name="Gammuto L."/>
            <person name="Bellinzona G."/>
            <person name="Sabaneyeva E."/>
            <person name="Potekhin A."/>
            <person name="Serra V."/>
            <person name="Petroni G."/>
            <person name="Sassera D."/>
        </authorList>
    </citation>
    <scope>NUCLEOTIDE SEQUENCE [LARGE SCALE GENOMIC DNA]</scope>
    <source>
        <strain evidence="13 14">Sr 2-6</strain>
    </source>
</reference>